<keyword evidence="10" id="KW-1185">Reference proteome</keyword>
<keyword evidence="2 7" id="KW-0813">Transport</keyword>
<dbReference type="AlphaFoldDB" id="A0A3Q8X6X9"/>
<evidence type="ECO:0000259" key="8">
    <source>
        <dbReference type="PROSITE" id="PS50928"/>
    </source>
</evidence>
<dbReference type="Proteomes" id="UP000272528">
    <property type="component" value="Chromosome"/>
</dbReference>
<dbReference type="InterPro" id="IPR035906">
    <property type="entry name" value="MetI-like_sf"/>
</dbReference>
<evidence type="ECO:0000256" key="4">
    <source>
        <dbReference type="ARBA" id="ARBA00022692"/>
    </source>
</evidence>
<evidence type="ECO:0000313" key="9">
    <source>
        <dbReference type="EMBL" id="AZN41878.1"/>
    </source>
</evidence>
<dbReference type="EMBL" id="CP034437">
    <property type="protein sequence ID" value="AZN41878.1"/>
    <property type="molecule type" value="Genomic_DNA"/>
</dbReference>
<keyword evidence="4 7" id="KW-0812">Transmembrane</keyword>
<dbReference type="SUPFAM" id="SSF161098">
    <property type="entry name" value="MetI-like"/>
    <property type="match status" value="1"/>
</dbReference>
<dbReference type="GO" id="GO:0005886">
    <property type="term" value="C:plasma membrane"/>
    <property type="evidence" value="ECO:0007669"/>
    <property type="project" value="UniProtKB-SubCell"/>
</dbReference>
<dbReference type="OrthoDB" id="9786413at2"/>
<name>A0A3Q8X6X9_9BACL</name>
<feature type="domain" description="ABC transmembrane type-1" evidence="8">
    <location>
        <begin position="69"/>
        <end position="293"/>
    </location>
</feature>
<feature type="transmembrane region" description="Helical" evidence="7">
    <location>
        <begin position="220"/>
        <end position="239"/>
    </location>
</feature>
<feature type="transmembrane region" description="Helical" evidence="7">
    <location>
        <begin position="107"/>
        <end position="128"/>
    </location>
</feature>
<proteinExistence type="inferred from homology"/>
<dbReference type="PANTHER" id="PTHR43227:SF8">
    <property type="entry name" value="DIACETYLCHITOBIOSE UPTAKE SYSTEM PERMEASE PROTEIN DASB"/>
    <property type="match status" value="1"/>
</dbReference>
<dbReference type="GO" id="GO:0055085">
    <property type="term" value="P:transmembrane transport"/>
    <property type="evidence" value="ECO:0007669"/>
    <property type="project" value="InterPro"/>
</dbReference>
<keyword evidence="6 7" id="KW-0472">Membrane</keyword>
<dbReference type="PANTHER" id="PTHR43227">
    <property type="entry name" value="BLL4140 PROTEIN"/>
    <property type="match status" value="1"/>
</dbReference>
<dbReference type="CDD" id="cd06261">
    <property type="entry name" value="TM_PBP2"/>
    <property type="match status" value="1"/>
</dbReference>
<dbReference type="PROSITE" id="PS50928">
    <property type="entry name" value="ABC_TM1"/>
    <property type="match status" value="1"/>
</dbReference>
<feature type="transmembrane region" description="Helical" evidence="7">
    <location>
        <begin position="158"/>
        <end position="178"/>
    </location>
</feature>
<evidence type="ECO:0000256" key="1">
    <source>
        <dbReference type="ARBA" id="ARBA00004651"/>
    </source>
</evidence>
<sequence length="304" mass="34237">MRLSKSMIALFLGPAVLIYLVIFLYPTARTLAMSFFTIPNLSSKMGEWKFVGFDNYADMFNSSYFIGSVKNVLGIWLIGGVLIFFFAFLYAVILTSGVKGKTFWRSLIFLPNTVSAVVMSVVWLQYIYNPSFGLLTSVFNRLGLTSLAEIQWTDNEHIYYAMIIAFSFGSIGYFMLILNAGINRIPADYYEVATIEGANPWIKFYRITLPLLRDVFRTTLVLWTITAFNFFVWSATFGLDDPHTVTPGYYMYQKVFGMSKASSMLGDESFNVGAGASVGILITLATLLASALINKLFPKDRLEY</sequence>
<dbReference type="RefSeq" id="WP_126017584.1">
    <property type="nucleotide sequence ID" value="NZ_CP034437.1"/>
</dbReference>
<gene>
    <name evidence="9" type="ORF">EJC50_21015</name>
</gene>
<evidence type="ECO:0000256" key="5">
    <source>
        <dbReference type="ARBA" id="ARBA00022989"/>
    </source>
</evidence>
<accession>A0A3Q8X6X9</accession>
<evidence type="ECO:0000256" key="6">
    <source>
        <dbReference type="ARBA" id="ARBA00023136"/>
    </source>
</evidence>
<evidence type="ECO:0000256" key="3">
    <source>
        <dbReference type="ARBA" id="ARBA00022475"/>
    </source>
</evidence>
<evidence type="ECO:0000256" key="2">
    <source>
        <dbReference type="ARBA" id="ARBA00022448"/>
    </source>
</evidence>
<comment type="similarity">
    <text evidence="7">Belongs to the binding-protein-dependent transport system permease family.</text>
</comment>
<dbReference type="KEGG" id="palb:EJC50_21015"/>
<feature type="transmembrane region" description="Helical" evidence="7">
    <location>
        <begin position="73"/>
        <end position="95"/>
    </location>
</feature>
<dbReference type="InterPro" id="IPR000515">
    <property type="entry name" value="MetI-like"/>
</dbReference>
<dbReference type="Gene3D" id="1.10.3720.10">
    <property type="entry name" value="MetI-like"/>
    <property type="match status" value="1"/>
</dbReference>
<comment type="subcellular location">
    <subcellularLocation>
        <location evidence="1 7">Cell membrane</location>
        <topology evidence="1 7">Multi-pass membrane protein</topology>
    </subcellularLocation>
</comment>
<organism evidence="9 10">
    <name type="scientific">Paenibacillus albus</name>
    <dbReference type="NCBI Taxonomy" id="2495582"/>
    <lineage>
        <taxon>Bacteria</taxon>
        <taxon>Bacillati</taxon>
        <taxon>Bacillota</taxon>
        <taxon>Bacilli</taxon>
        <taxon>Bacillales</taxon>
        <taxon>Paenibacillaceae</taxon>
        <taxon>Paenibacillus</taxon>
    </lineage>
</organism>
<keyword evidence="3" id="KW-1003">Cell membrane</keyword>
<keyword evidence="5 7" id="KW-1133">Transmembrane helix</keyword>
<evidence type="ECO:0000313" key="10">
    <source>
        <dbReference type="Proteomes" id="UP000272528"/>
    </source>
</evidence>
<feature type="transmembrane region" description="Helical" evidence="7">
    <location>
        <begin position="272"/>
        <end position="293"/>
    </location>
</feature>
<dbReference type="InterPro" id="IPR050809">
    <property type="entry name" value="UgpAE/MalFG_permease"/>
</dbReference>
<protein>
    <submittedName>
        <fullName evidence="9">Sugar ABC transporter permease</fullName>
    </submittedName>
</protein>
<evidence type="ECO:0000256" key="7">
    <source>
        <dbReference type="RuleBase" id="RU363032"/>
    </source>
</evidence>
<reference evidence="10" key="1">
    <citation type="submission" date="2018-12" db="EMBL/GenBank/DDBJ databases">
        <title>Genome sequence of Peanibacillus sp.</title>
        <authorList>
            <person name="Subramani G."/>
            <person name="Srinivasan S."/>
            <person name="Kim M.K."/>
        </authorList>
    </citation>
    <scope>NUCLEOTIDE SEQUENCE [LARGE SCALE GENOMIC DNA]</scope>
    <source>
        <strain evidence="10">18JY67-1</strain>
    </source>
</reference>
<feature type="transmembrane region" description="Helical" evidence="7">
    <location>
        <begin position="7"/>
        <end position="25"/>
    </location>
</feature>
<dbReference type="Pfam" id="PF00528">
    <property type="entry name" value="BPD_transp_1"/>
    <property type="match status" value="1"/>
</dbReference>